<dbReference type="STRING" id="1544413.Clow_00755"/>
<keyword evidence="3" id="KW-1185">Reference proteome</keyword>
<accession>A0A0Q0UF14</accession>
<dbReference type="EMBL" id="LKEV01000002">
    <property type="protein sequence ID" value="KQB86547.1"/>
    <property type="molecule type" value="Genomic_DNA"/>
</dbReference>
<name>A0A0Q0UF14_9CORY</name>
<dbReference type="PATRIC" id="fig|1544413.3.peg.756"/>
<dbReference type="RefSeq" id="WP_055176507.1">
    <property type="nucleotide sequence ID" value="NZ_JAUSQY010000001.1"/>
</dbReference>
<feature type="transmembrane region" description="Helical" evidence="1">
    <location>
        <begin position="35"/>
        <end position="66"/>
    </location>
</feature>
<keyword evidence="1" id="KW-0472">Membrane</keyword>
<dbReference type="AlphaFoldDB" id="A0A0Q0UF14"/>
<gene>
    <name evidence="2" type="ORF">Clow_00755</name>
</gene>
<evidence type="ECO:0000313" key="2">
    <source>
        <dbReference type="EMBL" id="KQB86547.1"/>
    </source>
</evidence>
<sequence>MFFAALAVNLALSLYLIVVQPLELLGNVAGGDAQVILTMMGFVTLFVGGIATIFVTPLVYLWAWFAAEGETFRSAVRKGYEAGKRNYWALLLYGLLAPIAVGLLCIFTLGLGFLVFPAVFLLANAHISRQAYGGPLPAA</sequence>
<keyword evidence="1" id="KW-1133">Transmembrane helix</keyword>
<dbReference type="Proteomes" id="UP000050488">
    <property type="component" value="Unassembled WGS sequence"/>
</dbReference>
<dbReference type="OrthoDB" id="4423941at2"/>
<organism evidence="2 3">
    <name type="scientific">Corynebacterium lowii</name>
    <dbReference type="NCBI Taxonomy" id="1544413"/>
    <lineage>
        <taxon>Bacteria</taxon>
        <taxon>Bacillati</taxon>
        <taxon>Actinomycetota</taxon>
        <taxon>Actinomycetes</taxon>
        <taxon>Mycobacteriales</taxon>
        <taxon>Corynebacteriaceae</taxon>
        <taxon>Corynebacterium</taxon>
    </lineage>
</organism>
<feature type="transmembrane region" description="Helical" evidence="1">
    <location>
        <begin position="87"/>
        <end position="116"/>
    </location>
</feature>
<protein>
    <recommendedName>
        <fullName evidence="4">Glycerophosphoryl diester phosphodiesterase membrane domain-containing protein</fullName>
    </recommendedName>
</protein>
<evidence type="ECO:0000313" key="3">
    <source>
        <dbReference type="Proteomes" id="UP000050488"/>
    </source>
</evidence>
<keyword evidence="1" id="KW-0812">Transmembrane</keyword>
<proteinExistence type="predicted"/>
<comment type="caution">
    <text evidence="2">The sequence shown here is derived from an EMBL/GenBank/DDBJ whole genome shotgun (WGS) entry which is preliminary data.</text>
</comment>
<evidence type="ECO:0008006" key="4">
    <source>
        <dbReference type="Google" id="ProtNLM"/>
    </source>
</evidence>
<reference evidence="2 3" key="1">
    <citation type="submission" date="2015-10" db="EMBL/GenBank/DDBJ databases">
        <title>Corynebacteirum lowii and Corynebacterium oculi species nova, derived from human clinical disease and and emended description of Corynebacterium mastiditis.</title>
        <authorList>
            <person name="Bernard K."/>
            <person name="Pacheco A.L."/>
            <person name="Mcdougall C."/>
            <person name="Burtx T."/>
            <person name="Weibe D."/>
            <person name="Tyler S."/>
            <person name="Olson A.B."/>
            <person name="Cnockaert M."/>
            <person name="Eguchi H."/>
            <person name="Kuwahara T."/>
            <person name="Nakayama-Imaohji H."/>
            <person name="Boudewijins M."/>
            <person name="Van Hoecke F."/>
            <person name="Bernier A.-M."/>
            <person name="Vandamme P."/>
        </authorList>
    </citation>
    <scope>NUCLEOTIDE SEQUENCE [LARGE SCALE GENOMIC DNA]</scope>
    <source>
        <strain evidence="2 3">NML 130206</strain>
    </source>
</reference>
<evidence type="ECO:0000256" key="1">
    <source>
        <dbReference type="SAM" id="Phobius"/>
    </source>
</evidence>